<dbReference type="SUPFAM" id="SSF51445">
    <property type="entry name" value="(Trans)glycosidases"/>
    <property type="match status" value="1"/>
</dbReference>
<gene>
    <name evidence="11" type="ORF">LPB140_02400</name>
</gene>
<keyword evidence="4 8" id="KW-0326">Glycosidase</keyword>
<protein>
    <recommendedName>
        <fullName evidence="7">Beta-D-glucoside glucohydrolase</fullName>
    </recommendedName>
    <alternativeName>
        <fullName evidence="5">Cellobiase</fullName>
    </alternativeName>
    <alternativeName>
        <fullName evidence="6">Gentiobiase</fullName>
    </alternativeName>
</protein>
<evidence type="ECO:0000256" key="8">
    <source>
        <dbReference type="RuleBase" id="RU361161"/>
    </source>
</evidence>
<reference evidence="11 12" key="1">
    <citation type="submission" date="2016-11" db="EMBL/GenBank/DDBJ databases">
        <title>Sphingorhabdus sp. LPB0140, isolated from marine environment.</title>
        <authorList>
            <person name="Kim E."/>
            <person name="Yi H."/>
        </authorList>
    </citation>
    <scope>NUCLEOTIDE SEQUENCE [LARGE SCALE GENOMIC DNA]</scope>
    <source>
        <strain evidence="11 12">LPB0140</strain>
    </source>
</reference>
<dbReference type="InterPro" id="IPR001764">
    <property type="entry name" value="Glyco_hydro_3_N"/>
</dbReference>
<sequence length="812" mass="88119">MIKKPWKFALLLASTTMTLPLSAAPAAAYGGAYQGTQDRAQIETQADPQAAPLYKNANADVDARVEDLLSRMTLEEKVAQTMTIWQQKSEIFDAKNEFDGQKFAEKFPHGIGQFTRPGDDKGPASPRVSAWRDEEGTVRLVNAVQKHAMENTRLGIPVLMHEEGLHGYAAINATSFPQAIAIASSWDPSLVKQINATIAGQIRARGVSLALSPVVDVARDPRWGRIEETFGEDPYLAGEMGVAAVQGLQGESKDGKLPDGHVFATLKHMTGHGQPESGTNVGPANISQRTLREYFFPPFEQVVKRTNIAAVMASYNEIDGVPSHANKWLLGDVLRGEWGFKGMVVSDYFAIDEMVTRHKIAANNAEAAILALNAGVDTDLPNGASYEFLVKLVREGKVKESAVDMAVRRMLRLKFNAGLFENPYGDAQKAKAASHDPAAVQLALLAAEKSVVLLKNDGILPLSMPAKGAKKPNIAIVGPSANVARLGGYYGIPIKKVSLLEGMREKIGDRANIIFAQGVKITEDDDWYGDEVKLADPAENHKLIAEAVEKAKNADKIILTLGDTEQTSREGWAENHLGDRPSLELVGEQQALFDALKALGKPIIVVLVNGRPPAIEKISKEANAIVESWYLGEQGGNALANILFGDVNPAGKLPVTFARSAGQLPYFYNHKPTARRGYLFADSSPLYPFGFGLSYTNFDIGAPILSADNIAKDGKVTVTVTVKNTGQRDGDEVVQLYVRDKISSVTRSVMDLKAFQRVSIKAGESKQVNFILGPEAFQMWDINMNRVVEAGEFDIMVGNSSANVKMVTLNVK</sequence>
<accession>A0A1L3J9R4</accession>
<keyword evidence="2 9" id="KW-0732">Signal</keyword>
<dbReference type="Pfam" id="PF14310">
    <property type="entry name" value="Fn3-like"/>
    <property type="match status" value="1"/>
</dbReference>
<dbReference type="SUPFAM" id="SSF52279">
    <property type="entry name" value="Beta-D-glucan exohydrolase, C-terminal domain"/>
    <property type="match status" value="1"/>
</dbReference>
<dbReference type="GO" id="GO:0009044">
    <property type="term" value="F:xylan 1,4-beta-xylosidase activity"/>
    <property type="evidence" value="ECO:0007669"/>
    <property type="project" value="InterPro"/>
</dbReference>
<dbReference type="PROSITE" id="PS00775">
    <property type="entry name" value="GLYCOSYL_HYDROL_F3"/>
    <property type="match status" value="1"/>
</dbReference>
<dbReference type="Pfam" id="PF00933">
    <property type="entry name" value="Glyco_hydro_3"/>
    <property type="match status" value="1"/>
</dbReference>
<proteinExistence type="inferred from homology"/>
<dbReference type="FunFam" id="2.60.40.10:FF:000495">
    <property type="entry name" value="Periplasmic beta-glucosidase"/>
    <property type="match status" value="1"/>
</dbReference>
<dbReference type="KEGG" id="sphl:LPB140_02400"/>
<dbReference type="InterPro" id="IPR044993">
    <property type="entry name" value="BXL"/>
</dbReference>
<dbReference type="Gene3D" id="3.20.20.300">
    <property type="entry name" value="Glycoside hydrolase, family 3, N-terminal domain"/>
    <property type="match status" value="1"/>
</dbReference>
<comment type="similarity">
    <text evidence="1 8">Belongs to the glycosyl hydrolase 3 family.</text>
</comment>
<keyword evidence="3 8" id="KW-0378">Hydrolase</keyword>
<evidence type="ECO:0000256" key="4">
    <source>
        <dbReference type="ARBA" id="ARBA00023295"/>
    </source>
</evidence>
<dbReference type="GO" id="GO:0008422">
    <property type="term" value="F:beta-glucosidase activity"/>
    <property type="evidence" value="ECO:0007669"/>
    <property type="project" value="UniProtKB-ARBA"/>
</dbReference>
<feature type="chain" id="PRO_5012701765" description="Beta-D-glucoside glucohydrolase" evidence="9">
    <location>
        <begin position="24"/>
        <end position="812"/>
    </location>
</feature>
<dbReference type="PRINTS" id="PR00133">
    <property type="entry name" value="GLHYDRLASE3"/>
</dbReference>
<organism evidence="11 12">
    <name type="scientific">Sphingorhabdus lutea</name>
    <dbReference type="NCBI Taxonomy" id="1913578"/>
    <lineage>
        <taxon>Bacteria</taxon>
        <taxon>Pseudomonadati</taxon>
        <taxon>Pseudomonadota</taxon>
        <taxon>Alphaproteobacteria</taxon>
        <taxon>Sphingomonadales</taxon>
        <taxon>Sphingomonadaceae</taxon>
        <taxon>Sphingorhabdus</taxon>
    </lineage>
</organism>
<evidence type="ECO:0000256" key="9">
    <source>
        <dbReference type="SAM" id="SignalP"/>
    </source>
</evidence>
<dbReference type="InterPro" id="IPR036881">
    <property type="entry name" value="Glyco_hydro_3_C_sf"/>
</dbReference>
<dbReference type="InterPro" id="IPR018247">
    <property type="entry name" value="EF_Hand_1_Ca_BS"/>
</dbReference>
<evidence type="ECO:0000256" key="6">
    <source>
        <dbReference type="ARBA" id="ARBA00032194"/>
    </source>
</evidence>
<name>A0A1L3J9R4_9SPHN</name>
<evidence type="ECO:0000256" key="1">
    <source>
        <dbReference type="ARBA" id="ARBA00005336"/>
    </source>
</evidence>
<dbReference type="RefSeq" id="WP_072558512.1">
    <property type="nucleotide sequence ID" value="NZ_CP018154.1"/>
</dbReference>
<evidence type="ECO:0000256" key="3">
    <source>
        <dbReference type="ARBA" id="ARBA00022801"/>
    </source>
</evidence>
<dbReference type="Gene3D" id="3.40.50.1700">
    <property type="entry name" value="Glycoside hydrolase family 3 C-terminal domain"/>
    <property type="match status" value="1"/>
</dbReference>
<evidence type="ECO:0000256" key="5">
    <source>
        <dbReference type="ARBA" id="ARBA00031448"/>
    </source>
</evidence>
<dbReference type="PROSITE" id="PS00018">
    <property type="entry name" value="EF_HAND_1"/>
    <property type="match status" value="1"/>
</dbReference>
<dbReference type="GO" id="GO:0045493">
    <property type="term" value="P:xylan catabolic process"/>
    <property type="evidence" value="ECO:0007669"/>
    <property type="project" value="InterPro"/>
</dbReference>
<evidence type="ECO:0000313" key="11">
    <source>
        <dbReference type="EMBL" id="APG61865.1"/>
    </source>
</evidence>
<dbReference type="InterPro" id="IPR036962">
    <property type="entry name" value="Glyco_hydro_3_N_sf"/>
</dbReference>
<dbReference type="GO" id="GO:0046556">
    <property type="term" value="F:alpha-L-arabinofuranosidase activity"/>
    <property type="evidence" value="ECO:0007669"/>
    <property type="project" value="TreeGrafter"/>
</dbReference>
<dbReference type="STRING" id="1913578.LPB140_02400"/>
<evidence type="ECO:0000259" key="10">
    <source>
        <dbReference type="SMART" id="SM01217"/>
    </source>
</evidence>
<dbReference type="SMART" id="SM01217">
    <property type="entry name" value="Fn3_like"/>
    <property type="match status" value="1"/>
</dbReference>
<dbReference type="AlphaFoldDB" id="A0A1L3J9R4"/>
<evidence type="ECO:0000256" key="7">
    <source>
        <dbReference type="ARBA" id="ARBA00032594"/>
    </source>
</evidence>
<dbReference type="InterPro" id="IPR013783">
    <property type="entry name" value="Ig-like_fold"/>
</dbReference>
<dbReference type="EMBL" id="CP018154">
    <property type="protein sequence ID" value="APG61865.1"/>
    <property type="molecule type" value="Genomic_DNA"/>
</dbReference>
<evidence type="ECO:0000256" key="2">
    <source>
        <dbReference type="ARBA" id="ARBA00022729"/>
    </source>
</evidence>
<dbReference type="PANTHER" id="PTHR42721:SF3">
    <property type="entry name" value="BETA-D-XYLOSIDASE 5-RELATED"/>
    <property type="match status" value="1"/>
</dbReference>
<dbReference type="PANTHER" id="PTHR42721">
    <property type="entry name" value="SUGAR HYDROLASE-RELATED"/>
    <property type="match status" value="1"/>
</dbReference>
<dbReference type="Pfam" id="PF01915">
    <property type="entry name" value="Glyco_hydro_3_C"/>
    <property type="match status" value="1"/>
</dbReference>
<dbReference type="Proteomes" id="UP000242561">
    <property type="component" value="Chromosome"/>
</dbReference>
<evidence type="ECO:0000313" key="12">
    <source>
        <dbReference type="Proteomes" id="UP000242561"/>
    </source>
</evidence>
<dbReference type="GO" id="GO:0031222">
    <property type="term" value="P:arabinan catabolic process"/>
    <property type="evidence" value="ECO:0007669"/>
    <property type="project" value="TreeGrafter"/>
</dbReference>
<dbReference type="InterPro" id="IPR026891">
    <property type="entry name" value="Fn3-like"/>
</dbReference>
<dbReference type="InterPro" id="IPR017853">
    <property type="entry name" value="GH"/>
</dbReference>
<feature type="domain" description="Fibronectin type III-like" evidence="10">
    <location>
        <begin position="732"/>
        <end position="801"/>
    </location>
</feature>
<feature type="signal peptide" evidence="9">
    <location>
        <begin position="1"/>
        <end position="23"/>
    </location>
</feature>
<dbReference type="Gene3D" id="2.60.40.10">
    <property type="entry name" value="Immunoglobulins"/>
    <property type="match status" value="1"/>
</dbReference>
<keyword evidence="12" id="KW-1185">Reference proteome</keyword>
<dbReference type="InterPro" id="IPR002772">
    <property type="entry name" value="Glyco_hydro_3_C"/>
</dbReference>
<dbReference type="InterPro" id="IPR019800">
    <property type="entry name" value="Glyco_hydro_3_AS"/>
</dbReference>